<dbReference type="Pfam" id="PF00144">
    <property type="entry name" value="Beta-lactamase"/>
    <property type="match status" value="1"/>
</dbReference>
<keyword evidence="4" id="KW-1185">Reference proteome</keyword>
<comment type="caution">
    <text evidence="3">The sequence shown here is derived from an EMBL/GenBank/DDBJ whole genome shotgun (WGS) entry which is preliminary data.</text>
</comment>
<evidence type="ECO:0000313" key="4">
    <source>
        <dbReference type="Proteomes" id="UP000737402"/>
    </source>
</evidence>
<dbReference type="Proteomes" id="UP000737402">
    <property type="component" value="Unassembled WGS sequence"/>
</dbReference>
<feature type="domain" description="Beta-lactamase-related" evidence="2">
    <location>
        <begin position="4"/>
        <end position="321"/>
    </location>
</feature>
<dbReference type="RefSeq" id="WP_204413223.1">
    <property type="nucleotide sequence ID" value="NZ_JAFBED010000001.1"/>
</dbReference>
<evidence type="ECO:0000256" key="1">
    <source>
        <dbReference type="ARBA" id="ARBA00022801"/>
    </source>
</evidence>
<dbReference type="Gene3D" id="3.40.710.10">
    <property type="entry name" value="DD-peptidase/beta-lactamase superfamily"/>
    <property type="match status" value="1"/>
</dbReference>
<sequence length="337" mass="38008">MYKDYIKELVENGEIPGGVIYVSKNDQVKCLESYGSFTDKSGVKQRICESTLFDIASLTKISATVPSILYLLAKKELKLSTLVRDVLPGFRHNDVTIEHLLTHTSGFSADLPYRERKIERDVLQEIYQKELTYEPGQKMIYSDLGMILLGKITEKVTNQPLDIFVKEQIHEPWGMKHTRFNLSEESKRQAASTEKYQDSFIQGEVHDEKAFQLGGVSGSAGLFSTIGDMAKYARILLHPESQSVIPPSYLKMAVEHRQFNRGLGFEVWSGHGEAPSCGDKWSIGSFGHTGFTGTSLWVDPINQLTAVFLTNAVHYGRETPIRSIRKKLHTLIFEAEN</sequence>
<dbReference type="EMBL" id="JAFBED010000001">
    <property type="protein sequence ID" value="MBM7618774.1"/>
    <property type="molecule type" value="Genomic_DNA"/>
</dbReference>
<evidence type="ECO:0000259" key="2">
    <source>
        <dbReference type="Pfam" id="PF00144"/>
    </source>
</evidence>
<dbReference type="PANTHER" id="PTHR43283">
    <property type="entry name" value="BETA-LACTAMASE-RELATED"/>
    <property type="match status" value="1"/>
</dbReference>
<keyword evidence="1" id="KW-0378">Hydrolase</keyword>
<evidence type="ECO:0000313" key="3">
    <source>
        <dbReference type="EMBL" id="MBM7618774.1"/>
    </source>
</evidence>
<dbReference type="PANTHER" id="PTHR43283:SF11">
    <property type="entry name" value="BETA-LACTAMASE-RELATED DOMAIN-CONTAINING PROTEIN"/>
    <property type="match status" value="1"/>
</dbReference>
<dbReference type="InterPro" id="IPR012338">
    <property type="entry name" value="Beta-lactam/transpept-like"/>
</dbReference>
<dbReference type="InterPro" id="IPR001466">
    <property type="entry name" value="Beta-lactam-related"/>
</dbReference>
<protein>
    <submittedName>
        <fullName evidence="3">CubicO group peptidase (Beta-lactamase class C family)</fullName>
    </submittedName>
</protein>
<proteinExistence type="predicted"/>
<gene>
    <name evidence="3" type="ORF">JOC95_000616</name>
</gene>
<organism evidence="3 4">
    <name type="scientific">Sutcliffiella tianshenii</name>
    <dbReference type="NCBI Taxonomy" id="1463404"/>
    <lineage>
        <taxon>Bacteria</taxon>
        <taxon>Bacillati</taxon>
        <taxon>Bacillota</taxon>
        <taxon>Bacilli</taxon>
        <taxon>Bacillales</taxon>
        <taxon>Bacillaceae</taxon>
        <taxon>Sutcliffiella</taxon>
    </lineage>
</organism>
<name>A0ABS2NVW9_9BACI</name>
<dbReference type="InterPro" id="IPR050789">
    <property type="entry name" value="Diverse_Enzym_Activities"/>
</dbReference>
<accession>A0ABS2NVW9</accession>
<reference evidence="3 4" key="1">
    <citation type="submission" date="2021-01" db="EMBL/GenBank/DDBJ databases">
        <title>Genomic Encyclopedia of Type Strains, Phase IV (KMG-IV): sequencing the most valuable type-strain genomes for metagenomic binning, comparative biology and taxonomic classification.</title>
        <authorList>
            <person name="Goeker M."/>
        </authorList>
    </citation>
    <scope>NUCLEOTIDE SEQUENCE [LARGE SCALE GENOMIC DNA]</scope>
    <source>
        <strain evidence="3 4">DSM 25879</strain>
    </source>
</reference>
<dbReference type="SUPFAM" id="SSF56601">
    <property type="entry name" value="beta-lactamase/transpeptidase-like"/>
    <property type="match status" value="1"/>
</dbReference>